<dbReference type="AlphaFoldDB" id="M2NCJ3"/>
<proteinExistence type="predicted"/>
<dbReference type="BioCyc" id="ECAT999415-HMP:GTTI-1905-MONOMER"/>
<dbReference type="STRING" id="999415.HMPREF9943_01840"/>
<dbReference type="Proteomes" id="UP000011758">
    <property type="component" value="Unassembled WGS sequence"/>
</dbReference>
<name>M2NCJ3_9FIRM</name>
<dbReference type="GO" id="GO:0016787">
    <property type="term" value="F:hydrolase activity"/>
    <property type="evidence" value="ECO:0007669"/>
    <property type="project" value="InterPro"/>
</dbReference>
<dbReference type="SUPFAM" id="SSF56235">
    <property type="entry name" value="N-terminal nucleophile aminohydrolases (Ntn hydrolases)"/>
    <property type="match status" value="1"/>
</dbReference>
<keyword evidence="2" id="KW-1185">Reference proteome</keyword>
<dbReference type="InterPro" id="IPR029055">
    <property type="entry name" value="Ntn_hydrolases_N"/>
</dbReference>
<gene>
    <name evidence="1" type="ORF">HMPREF9943_01840</name>
</gene>
<evidence type="ECO:0000313" key="1">
    <source>
        <dbReference type="EMBL" id="EMD15893.1"/>
    </source>
</evidence>
<dbReference type="InterPro" id="IPR000246">
    <property type="entry name" value="Peptidase_T2"/>
</dbReference>
<dbReference type="RefSeq" id="WP_004804377.1">
    <property type="nucleotide sequence ID" value="NZ_KE383894.1"/>
</dbReference>
<comment type="caution">
    <text evidence="1">The sequence shown here is derived from an EMBL/GenBank/DDBJ whole genome shotgun (WGS) entry which is preliminary data.</text>
</comment>
<dbReference type="Gene3D" id="3.60.20.30">
    <property type="entry name" value="(Glycosyl)asparaginase"/>
    <property type="match status" value="1"/>
</dbReference>
<dbReference type="eggNOG" id="COG1446">
    <property type="taxonomic scope" value="Bacteria"/>
</dbReference>
<dbReference type="EMBL" id="AGEJ01000028">
    <property type="protein sequence ID" value="EMD15893.1"/>
    <property type="molecule type" value="Genomic_DNA"/>
</dbReference>
<dbReference type="Pfam" id="PF01112">
    <property type="entry name" value="Asparaginase_2"/>
    <property type="match status" value="1"/>
</dbReference>
<sequence length="82" mass="9294">MKGCISYEIVRLMKEGLSPQQACEQAVSMFNDELIKRRGKAGDMSLIAINNKGEWRCDTNIEGFSFVVATEKLKLTVFLVEY</sequence>
<evidence type="ECO:0000313" key="2">
    <source>
        <dbReference type="Proteomes" id="UP000011758"/>
    </source>
</evidence>
<reference evidence="1 2" key="1">
    <citation type="submission" date="2013-02" db="EMBL/GenBank/DDBJ databases">
        <title>The Genome Sequence of Lactobacillus catenaformis F0143.</title>
        <authorList>
            <consortium name="The Broad Institute Genome Sequencing Platform"/>
            <person name="Earl A."/>
            <person name="Ward D."/>
            <person name="Feldgarden M."/>
            <person name="Gevers D."/>
            <person name="Izard J."/>
            <person name="Blanton J.M."/>
            <person name="Mathney J."/>
            <person name="Dewhirst F.E."/>
            <person name="Young S.K."/>
            <person name="Zeng Q."/>
            <person name="Gargeya S."/>
            <person name="Fitzgerald M."/>
            <person name="Haas B."/>
            <person name="Abouelleil A."/>
            <person name="Alvarado L."/>
            <person name="Arachchi H.M."/>
            <person name="Berlin A."/>
            <person name="Chapman S.B."/>
            <person name="Gearin G."/>
            <person name="Goldberg J."/>
            <person name="Griggs A."/>
            <person name="Gujja S."/>
            <person name="Hansen M."/>
            <person name="Heiman D."/>
            <person name="Howarth C."/>
            <person name="Larimer J."/>
            <person name="Lui A."/>
            <person name="MacDonald P.J.P."/>
            <person name="McCowen C."/>
            <person name="Montmayeur A."/>
            <person name="Murphy C."/>
            <person name="Neiman D."/>
            <person name="Pearson M."/>
            <person name="Priest M."/>
            <person name="Roberts A."/>
            <person name="Saif S."/>
            <person name="Shea T."/>
            <person name="Sisk P."/>
            <person name="Stolte C."/>
            <person name="Sykes S."/>
            <person name="Wortman J."/>
            <person name="Nusbaum C."/>
            <person name="Birren B."/>
        </authorList>
    </citation>
    <scope>NUCLEOTIDE SEQUENCE [LARGE SCALE GENOMIC DNA]</scope>
    <source>
        <strain evidence="1 2">OT 569</strain>
    </source>
</reference>
<organism evidence="1 2">
    <name type="scientific">Eggerthia catenaformis OT 569 = DSM 20559</name>
    <dbReference type="NCBI Taxonomy" id="999415"/>
    <lineage>
        <taxon>Bacteria</taxon>
        <taxon>Bacillati</taxon>
        <taxon>Bacillota</taxon>
        <taxon>Erysipelotrichia</taxon>
        <taxon>Erysipelotrichales</taxon>
        <taxon>Coprobacillaceae</taxon>
        <taxon>Eggerthia</taxon>
    </lineage>
</organism>
<accession>M2NCJ3</accession>
<dbReference type="PATRIC" id="fig|999415.3.peg.1864"/>
<protein>
    <submittedName>
        <fullName evidence="1">Uncharacterized protein</fullName>
    </submittedName>
</protein>